<feature type="region of interest" description="Disordered" evidence="3">
    <location>
        <begin position="305"/>
        <end position="326"/>
    </location>
</feature>
<evidence type="ECO:0008006" key="6">
    <source>
        <dbReference type="Google" id="ProtNLM"/>
    </source>
</evidence>
<keyword evidence="2" id="KW-0233">DNA recombination</keyword>
<dbReference type="EMBL" id="BAABKN010000014">
    <property type="protein sequence ID" value="GAA4738390.1"/>
    <property type="molecule type" value="Genomic_DNA"/>
</dbReference>
<protein>
    <recommendedName>
        <fullName evidence="6">Recombinase zinc beta ribbon domain-containing protein</fullName>
    </recommendedName>
</protein>
<keyword evidence="1" id="KW-0238">DNA-binding</keyword>
<dbReference type="RefSeq" id="WP_345526938.1">
    <property type="nucleotide sequence ID" value="NZ_BAABKN010000014.1"/>
</dbReference>
<evidence type="ECO:0000313" key="4">
    <source>
        <dbReference type="EMBL" id="GAA4738390.1"/>
    </source>
</evidence>
<dbReference type="PANTHER" id="PTHR30461">
    <property type="entry name" value="DNA-INVERTASE FROM LAMBDOID PROPHAGE"/>
    <property type="match status" value="1"/>
</dbReference>
<name>A0ABP8YSE7_9ACTN</name>
<evidence type="ECO:0000256" key="2">
    <source>
        <dbReference type="ARBA" id="ARBA00023172"/>
    </source>
</evidence>
<accession>A0ABP8YSE7</accession>
<dbReference type="Gene3D" id="3.90.1750.20">
    <property type="entry name" value="Putative Large Serine Recombinase, Chain B, Domain 2"/>
    <property type="match status" value="1"/>
</dbReference>
<dbReference type="InterPro" id="IPR038109">
    <property type="entry name" value="DNA_bind_recomb_sf"/>
</dbReference>
<comment type="caution">
    <text evidence="4">The sequence shown here is derived from an EMBL/GenBank/DDBJ whole genome shotgun (WGS) entry which is preliminary data.</text>
</comment>
<dbReference type="PANTHER" id="PTHR30461:SF2">
    <property type="entry name" value="SERINE RECOMBINASE PINE-RELATED"/>
    <property type="match status" value="1"/>
</dbReference>
<proteinExistence type="predicted"/>
<organism evidence="4 5">
    <name type="scientific">Nocardioides endophyticus</name>
    <dbReference type="NCBI Taxonomy" id="1353775"/>
    <lineage>
        <taxon>Bacteria</taxon>
        <taxon>Bacillati</taxon>
        <taxon>Actinomycetota</taxon>
        <taxon>Actinomycetes</taxon>
        <taxon>Propionibacteriales</taxon>
        <taxon>Nocardioidaceae</taxon>
        <taxon>Nocardioides</taxon>
    </lineage>
</organism>
<keyword evidence="5" id="KW-1185">Reference proteome</keyword>
<reference evidence="5" key="1">
    <citation type="journal article" date="2019" name="Int. J. Syst. Evol. Microbiol.">
        <title>The Global Catalogue of Microorganisms (GCM) 10K type strain sequencing project: providing services to taxonomists for standard genome sequencing and annotation.</title>
        <authorList>
            <consortium name="The Broad Institute Genomics Platform"/>
            <consortium name="The Broad Institute Genome Sequencing Center for Infectious Disease"/>
            <person name="Wu L."/>
            <person name="Ma J."/>
        </authorList>
    </citation>
    <scope>NUCLEOTIDE SEQUENCE [LARGE SCALE GENOMIC DNA]</scope>
    <source>
        <strain evidence="5">JCM 18532</strain>
    </source>
</reference>
<sequence>MSTGLRSLARSEARVRQQAAQELADPYYAGWVVVDGRLIKGRHDAMVSQQLFDRVQVTLESRSHGGSRDRVLSHYLKGMLFCERCHRQDRTTSRLIYTEARGRNGGRYGYFLCRARQDGLCDLPHLPAVAVEDAIERNCSSLTLPTDFLDLVQAAVTSVVEDQVILTRKLHDTYRAQLARLDAREGRLIDLAADGMLSRDKIRERQNKLVVERERLQTNLATADSQLQLGAQRLLTAMKRIRDVVGFYRDSADPVREQLNRTFYEKFFVDDEPLTVADEVRRPPFDDLGEAYDVYTRYKTHSGLSTEANYARSQSSPSATPASNDQPLSLANIFRRCFE</sequence>
<evidence type="ECO:0000313" key="5">
    <source>
        <dbReference type="Proteomes" id="UP001499882"/>
    </source>
</evidence>
<gene>
    <name evidence="4" type="ORF">GCM10023350_23280</name>
</gene>
<dbReference type="InterPro" id="IPR050639">
    <property type="entry name" value="SSR_resolvase"/>
</dbReference>
<evidence type="ECO:0000256" key="3">
    <source>
        <dbReference type="SAM" id="MobiDB-lite"/>
    </source>
</evidence>
<dbReference type="Proteomes" id="UP001499882">
    <property type="component" value="Unassembled WGS sequence"/>
</dbReference>
<evidence type="ECO:0000256" key="1">
    <source>
        <dbReference type="ARBA" id="ARBA00023125"/>
    </source>
</evidence>